<evidence type="ECO:0000313" key="1">
    <source>
        <dbReference type="EMBL" id="EKX74312.1"/>
    </source>
</evidence>
<proteinExistence type="predicted"/>
<gene>
    <name evidence="1" type="ORF">BEWA_043530</name>
</gene>
<comment type="caution">
    <text evidence="1">The sequence shown here is derived from an EMBL/GenBank/DDBJ whole genome shotgun (WGS) entry which is preliminary data.</text>
</comment>
<dbReference type="KEGG" id="beq:BEWA_043530"/>
<dbReference type="AlphaFoldDB" id="L1LFW6"/>
<keyword evidence="2" id="KW-1185">Reference proteome</keyword>
<dbReference type="RefSeq" id="XP_004833764.1">
    <property type="nucleotide sequence ID" value="XM_004833707.1"/>
</dbReference>
<accession>L1LFW6</accession>
<dbReference type="GeneID" id="15807760"/>
<name>L1LFW6_THEEQ</name>
<evidence type="ECO:0000313" key="2">
    <source>
        <dbReference type="Proteomes" id="UP000031512"/>
    </source>
</evidence>
<dbReference type="EMBL" id="ACOU01000002">
    <property type="protein sequence ID" value="EKX74312.1"/>
    <property type="molecule type" value="Genomic_DNA"/>
</dbReference>
<reference evidence="1 2" key="1">
    <citation type="journal article" date="2012" name="BMC Genomics">
        <title>Comparative genomic analysis and phylogenetic position of Theileria equi.</title>
        <authorList>
            <person name="Kappmeyer L.S."/>
            <person name="Thiagarajan M."/>
            <person name="Herndon D.R."/>
            <person name="Ramsay J.D."/>
            <person name="Caler E."/>
            <person name="Djikeng A."/>
            <person name="Gillespie J.J."/>
            <person name="Lau A.O."/>
            <person name="Roalson E.H."/>
            <person name="Silva J.C."/>
            <person name="Silva M.G."/>
            <person name="Suarez C.E."/>
            <person name="Ueti M.W."/>
            <person name="Nene V.M."/>
            <person name="Mealey R.H."/>
            <person name="Knowles D.P."/>
            <person name="Brayton K.A."/>
        </authorList>
    </citation>
    <scope>NUCLEOTIDE SEQUENCE [LARGE SCALE GENOMIC DNA]</scope>
    <source>
        <strain evidence="1 2">WA</strain>
    </source>
</reference>
<dbReference type="VEuPathDB" id="PiroplasmaDB:BEWA_043530"/>
<sequence>MCSIPAKTYVNIYGSSKNNICKIVLLNNCGDNICHYLKYKTDFCCNKASKKCGILVEVSEYWDMLRSIRYDGTPRVETHPVITAREMKGASEVSSLISLLQLNDKNEGAKPGSEEMKFVWNNKDTTAILPLSSRQISSNTNKNDLSITEGFSLHIPVISHIHMLIHKYTKDKVN</sequence>
<dbReference type="Proteomes" id="UP000031512">
    <property type="component" value="Unassembled WGS sequence"/>
</dbReference>
<protein>
    <submittedName>
        <fullName evidence="1">Uncharacterized protein</fullName>
    </submittedName>
</protein>
<organism evidence="1 2">
    <name type="scientific">Theileria equi strain WA</name>
    <dbReference type="NCBI Taxonomy" id="1537102"/>
    <lineage>
        <taxon>Eukaryota</taxon>
        <taxon>Sar</taxon>
        <taxon>Alveolata</taxon>
        <taxon>Apicomplexa</taxon>
        <taxon>Aconoidasida</taxon>
        <taxon>Piroplasmida</taxon>
        <taxon>Theileriidae</taxon>
        <taxon>Theileria</taxon>
    </lineage>
</organism>